<feature type="domain" description="Aspartate/ornithine carbamoyltransferase Asp/Orn-binding" evidence="9">
    <location>
        <begin position="204"/>
        <end position="355"/>
    </location>
</feature>
<dbReference type="NCBIfam" id="NF001986">
    <property type="entry name" value="PRK00779.1"/>
    <property type="match status" value="1"/>
</dbReference>
<comment type="subunit">
    <text evidence="3">Homotrimer.</text>
</comment>
<dbReference type="PRINTS" id="PR00100">
    <property type="entry name" value="AOTCASE"/>
</dbReference>
<dbReference type="FunCoup" id="A7RV06">
    <property type="interactions" value="47"/>
</dbReference>
<evidence type="ECO:0000256" key="1">
    <source>
        <dbReference type="ARBA" id="ARBA00004695"/>
    </source>
</evidence>
<dbReference type="PANTHER" id="PTHR45753">
    <property type="entry name" value="ORNITHINE CARBAMOYLTRANSFERASE, MITOCHONDRIAL"/>
    <property type="match status" value="1"/>
</dbReference>
<dbReference type="HOGENOM" id="CLU_043846_3_2_1"/>
<keyword evidence="12" id="KW-1185">Reference proteome</keyword>
<evidence type="ECO:0000259" key="10">
    <source>
        <dbReference type="Pfam" id="PF02729"/>
    </source>
</evidence>
<dbReference type="EMBL" id="DS469542">
    <property type="protein sequence ID" value="EDO44662.1"/>
    <property type="molecule type" value="Genomic_DNA"/>
</dbReference>
<dbReference type="SUPFAM" id="SSF53671">
    <property type="entry name" value="Aspartate/ornithine carbamoyltransferase"/>
    <property type="match status" value="1"/>
</dbReference>
<dbReference type="STRING" id="45351.A7RV06"/>
<evidence type="ECO:0000313" key="11">
    <source>
        <dbReference type="EMBL" id="EDO44662.1"/>
    </source>
</evidence>
<dbReference type="InterPro" id="IPR006130">
    <property type="entry name" value="Asp/Orn_carbamoylTrfase"/>
</dbReference>
<dbReference type="PhylomeDB" id="A7RV06"/>
<dbReference type="GO" id="GO:0042450">
    <property type="term" value="P:L-arginine biosynthetic process via ornithine"/>
    <property type="evidence" value="ECO:0000318"/>
    <property type="project" value="GO_Central"/>
</dbReference>
<dbReference type="PROSITE" id="PS00097">
    <property type="entry name" value="CARBAMOYLTRANSFERASE"/>
    <property type="match status" value="1"/>
</dbReference>
<evidence type="ECO:0000256" key="4">
    <source>
        <dbReference type="ARBA" id="ARBA00013007"/>
    </source>
</evidence>
<dbReference type="PRINTS" id="PR00102">
    <property type="entry name" value="OTCASE"/>
</dbReference>
<comment type="similarity">
    <text evidence="2">Belongs to the aspartate/ornithine carbamoyltransferase superfamily. OTCase family.</text>
</comment>
<evidence type="ECO:0000256" key="8">
    <source>
        <dbReference type="RuleBase" id="RU003634"/>
    </source>
</evidence>
<dbReference type="Proteomes" id="UP000001593">
    <property type="component" value="Unassembled WGS sequence"/>
</dbReference>
<evidence type="ECO:0000256" key="6">
    <source>
        <dbReference type="ARBA" id="ARBA00022605"/>
    </source>
</evidence>
<protein>
    <recommendedName>
        <fullName evidence="4">ornithine carbamoyltransferase</fullName>
        <ecNumber evidence="4">2.1.3.3</ecNumber>
    </recommendedName>
</protein>
<proteinExistence type="inferred from homology"/>
<dbReference type="GO" id="GO:0000050">
    <property type="term" value="P:urea cycle"/>
    <property type="evidence" value="ECO:0007669"/>
    <property type="project" value="UniProtKB-UniPathway"/>
</dbReference>
<dbReference type="PANTHER" id="PTHR45753:SF3">
    <property type="entry name" value="ORNITHINE TRANSCARBAMYLASE, MITOCHONDRIAL"/>
    <property type="match status" value="1"/>
</dbReference>
<evidence type="ECO:0000256" key="2">
    <source>
        <dbReference type="ARBA" id="ARBA00007805"/>
    </source>
</evidence>
<dbReference type="Gene3D" id="3.40.50.1370">
    <property type="entry name" value="Aspartate/ornithine carbamoyltransferase"/>
    <property type="match status" value="2"/>
</dbReference>
<dbReference type="AlphaFoldDB" id="A7RV06"/>
<evidence type="ECO:0000313" key="12">
    <source>
        <dbReference type="Proteomes" id="UP000001593"/>
    </source>
</evidence>
<dbReference type="InterPro" id="IPR006131">
    <property type="entry name" value="Asp_carbamoyltransf_Asp/Orn-bd"/>
</dbReference>
<dbReference type="EC" id="2.1.3.3" evidence="4"/>
<gene>
    <name evidence="11" type="ORF">NEMVEDRAFT_v1g182282</name>
</gene>
<evidence type="ECO:0000256" key="3">
    <source>
        <dbReference type="ARBA" id="ARBA00011233"/>
    </source>
</evidence>
<dbReference type="Pfam" id="PF00185">
    <property type="entry name" value="OTCace"/>
    <property type="match status" value="1"/>
</dbReference>
<dbReference type="InParanoid" id="A7RV06"/>
<reference evidence="11 12" key="1">
    <citation type="journal article" date="2007" name="Science">
        <title>Sea anemone genome reveals ancestral eumetazoan gene repertoire and genomic organization.</title>
        <authorList>
            <person name="Putnam N.H."/>
            <person name="Srivastava M."/>
            <person name="Hellsten U."/>
            <person name="Dirks B."/>
            <person name="Chapman J."/>
            <person name="Salamov A."/>
            <person name="Terry A."/>
            <person name="Shapiro H."/>
            <person name="Lindquist E."/>
            <person name="Kapitonov V.V."/>
            <person name="Jurka J."/>
            <person name="Genikhovich G."/>
            <person name="Grigoriev I.V."/>
            <person name="Lucas S.M."/>
            <person name="Steele R.E."/>
            <person name="Finnerty J.R."/>
            <person name="Technau U."/>
            <person name="Martindale M.Q."/>
            <person name="Rokhsar D.S."/>
        </authorList>
    </citation>
    <scope>NUCLEOTIDE SEQUENCE [LARGE SCALE GENOMIC DNA]</scope>
    <source>
        <strain evidence="12">CH2 X CH6</strain>
    </source>
</reference>
<dbReference type="GO" id="GO:0019240">
    <property type="term" value="P:citrulline biosynthetic process"/>
    <property type="evidence" value="ECO:0000318"/>
    <property type="project" value="GO_Central"/>
</dbReference>
<sequence>MSRILSSFQRFSKIISPSIHHAKPSGALLSKRELSSESHSDHPFPSVKGRNFLTLKNFTSDEIHYLLWCAADLKARFKDPNWKYLSESFSPLSGKSAALIFLKRSTRTRISMETGLSLLGCQPVFLTDKDIHLGVNENIYDTARVLSGFVDIILARVNKQEEVESLANNATVPVVSGLSDLYHPLQILADLQTLQEHFGSLYNHTVAWVGDGNNILHSFLMAAPKMGMKLQIATPKGYDPDPEILKDAMEFAKEFKTTIELTRDPREACEKADVVVTDTWVSMGQEEESAARLKAFQGYQVNKELMSLTNQDSVFLHCLPRHPEEVTDDVFYSEKSLIWQEAENRKWTAMAVMLCLLENHTPNIPMPTF</sequence>
<dbReference type="InterPro" id="IPR036901">
    <property type="entry name" value="Asp/Orn_carbamoylTrfase_sf"/>
</dbReference>
<evidence type="ECO:0000256" key="5">
    <source>
        <dbReference type="ARBA" id="ARBA00022571"/>
    </source>
</evidence>
<feature type="domain" description="Aspartate/ornithine carbamoyltransferase carbamoyl-P binding" evidence="10">
    <location>
        <begin position="50"/>
        <end position="196"/>
    </location>
</feature>
<keyword evidence="5" id="KW-0055">Arginine biosynthesis</keyword>
<dbReference type="eggNOG" id="KOG1504">
    <property type="taxonomic scope" value="Eukaryota"/>
</dbReference>
<dbReference type="InterPro" id="IPR002292">
    <property type="entry name" value="Orn/put_carbamltrans"/>
</dbReference>
<name>A7RV06_NEMVE</name>
<dbReference type="GO" id="GO:0004585">
    <property type="term" value="F:ornithine carbamoyltransferase activity"/>
    <property type="evidence" value="ECO:0000318"/>
    <property type="project" value="GO_Central"/>
</dbReference>
<dbReference type="GO" id="GO:0016597">
    <property type="term" value="F:amino acid binding"/>
    <property type="evidence" value="ECO:0007669"/>
    <property type="project" value="InterPro"/>
</dbReference>
<dbReference type="FunFam" id="3.40.50.1370:FF:000009">
    <property type="entry name" value="Ornithine carbamoyltransferase, mitochondrial"/>
    <property type="match status" value="1"/>
</dbReference>
<keyword evidence="7 8" id="KW-0808">Transferase</keyword>
<dbReference type="KEGG" id="nve:5516660"/>
<dbReference type="OrthoDB" id="10252326at2759"/>
<dbReference type="GO" id="GO:0005739">
    <property type="term" value="C:mitochondrion"/>
    <property type="evidence" value="ECO:0000318"/>
    <property type="project" value="GO_Central"/>
</dbReference>
<keyword evidence="6" id="KW-0028">Amino-acid biosynthesis</keyword>
<organism evidence="11 12">
    <name type="scientific">Nematostella vectensis</name>
    <name type="common">Starlet sea anemone</name>
    <dbReference type="NCBI Taxonomy" id="45351"/>
    <lineage>
        <taxon>Eukaryota</taxon>
        <taxon>Metazoa</taxon>
        <taxon>Cnidaria</taxon>
        <taxon>Anthozoa</taxon>
        <taxon>Hexacorallia</taxon>
        <taxon>Actiniaria</taxon>
        <taxon>Edwardsiidae</taxon>
        <taxon>Nematostella</taxon>
    </lineage>
</organism>
<evidence type="ECO:0000259" key="9">
    <source>
        <dbReference type="Pfam" id="PF00185"/>
    </source>
</evidence>
<dbReference type="UniPathway" id="UPA00158">
    <property type="reaction ID" value="UER00271"/>
</dbReference>
<evidence type="ECO:0000256" key="7">
    <source>
        <dbReference type="ARBA" id="ARBA00022679"/>
    </source>
</evidence>
<dbReference type="InterPro" id="IPR006132">
    <property type="entry name" value="Asp/Orn_carbamoyltranf_P-bd"/>
</dbReference>
<comment type="pathway">
    <text evidence="1">Nitrogen metabolism; urea cycle; L-citrulline from L-ornithine and carbamoyl phosphate: step 1/1.</text>
</comment>
<dbReference type="Pfam" id="PF02729">
    <property type="entry name" value="OTCace_N"/>
    <property type="match status" value="1"/>
</dbReference>
<accession>A7RV06</accession>
<dbReference type="OMA" id="DGNNVCN"/>
<dbReference type="NCBIfam" id="TIGR00658">
    <property type="entry name" value="orni_carb_tr"/>
    <property type="match status" value="1"/>
</dbReference>